<dbReference type="EMBL" id="JACHOC010000010">
    <property type="protein sequence ID" value="MBB4624418.1"/>
    <property type="molecule type" value="Genomic_DNA"/>
</dbReference>
<dbReference type="RefSeq" id="WP_183672093.1">
    <property type="nucleotide sequence ID" value="NZ_BMPB01000009.1"/>
</dbReference>
<protein>
    <recommendedName>
        <fullName evidence="3">MG2 domain protein</fullName>
    </recommendedName>
</protein>
<evidence type="ECO:0000313" key="2">
    <source>
        <dbReference type="Proteomes" id="UP000533637"/>
    </source>
</evidence>
<keyword evidence="2" id="KW-1185">Reference proteome</keyword>
<dbReference type="Gene3D" id="2.60.40.1930">
    <property type="match status" value="1"/>
</dbReference>
<evidence type="ECO:0008006" key="3">
    <source>
        <dbReference type="Google" id="ProtNLM"/>
    </source>
</evidence>
<name>A0ABR6KUG3_9BACT</name>
<gene>
    <name evidence="1" type="ORF">GGQ57_004349</name>
</gene>
<evidence type="ECO:0000313" key="1">
    <source>
        <dbReference type="EMBL" id="MBB4624418.1"/>
    </source>
</evidence>
<proteinExistence type="predicted"/>
<organism evidence="1 2">
    <name type="scientific">Parabacteroides faecis</name>
    <dbReference type="NCBI Taxonomy" id="1217282"/>
    <lineage>
        <taxon>Bacteria</taxon>
        <taxon>Pseudomonadati</taxon>
        <taxon>Bacteroidota</taxon>
        <taxon>Bacteroidia</taxon>
        <taxon>Bacteroidales</taxon>
        <taxon>Tannerellaceae</taxon>
        <taxon>Parabacteroides</taxon>
    </lineage>
</organism>
<sequence>MKPLFMIIVCVLLNGMMSFRLFQEKTTSEQILSFFDNLRMVQQEKLYLHLDKPYYAGGEQIWFKGYLVNSSTHKPDMPDNFIYVELVNQDNKIIRRQKVKKNEGGFWGNLSLPLDLPVGEYTLRGYTNWMRNTDSGFFFQKNIPVANVLDRSDSVDFNKEDIGENDFSVSFFPEGGHLLIGYRQQIAYKCQRSDGYSGVMKGYIVNQLGDTLTQLESEHDGMGAFSFFPEKDNSYYALVRSPGCAEKKIQLPQAEDSGITLSLNQSAGKIRYRIFSSLPASKQSDSLYLIGHTRGSLRFLLPVSNDNYTGVINSSYFPDGISHFLLMDQTGNKLSERLIFNYPEKNSCWTLQTDKKKYDRREKIKVNIKLDTESESSVKGFFSLSITDNNSVFMDSLSGNIYSELLLVSDLKGFIENPGWYFKEKSRKAIRGLDLLMLTHGWSRFEVNPFTEQSHVPAYFVEKGQYISGRILNFWGKEAKEAAIVAVDPVNNLVRSLESDEKGCFLLDGIDYCDSTTFVIQARSKKGLAVVDIKMDEETIPVVKNKNLFPDSLFVFNPHYLSSAIDAGGMRVINLEDVVIEGKRSQTAKEKAERVWADYSMTEEMLGKSVSRTAKDLFRNAMGAADISDPLVVIDGMCCWDDNYILETIYPDDMKSFDVFKDQKRCKYGSVSKSTPAVVITLKPEAMSRKRKGVALFHSLGYVKPDQFYHPVYDMPDEKQLEKMDVRSTIYWNPTLEIDSQEGANVEFYASDIPASYHVVIEGVDESGQLYRYSGDLLKIVE</sequence>
<accession>A0ABR6KUG3</accession>
<dbReference type="Proteomes" id="UP000533637">
    <property type="component" value="Unassembled WGS sequence"/>
</dbReference>
<reference evidence="1 2" key="1">
    <citation type="submission" date="2020-08" db="EMBL/GenBank/DDBJ databases">
        <title>Genomic Encyclopedia of Type Strains, Phase IV (KMG-IV): sequencing the most valuable type-strain genomes for metagenomic binning, comparative biology and taxonomic classification.</title>
        <authorList>
            <person name="Goeker M."/>
        </authorList>
    </citation>
    <scope>NUCLEOTIDE SEQUENCE [LARGE SCALE GENOMIC DNA]</scope>
    <source>
        <strain evidence="1 2">DSM 102983</strain>
    </source>
</reference>
<comment type="caution">
    <text evidence="1">The sequence shown here is derived from an EMBL/GenBank/DDBJ whole genome shotgun (WGS) entry which is preliminary data.</text>
</comment>